<organism evidence="2">
    <name type="scientific">uncultured Caudovirales phage</name>
    <dbReference type="NCBI Taxonomy" id="2100421"/>
    <lineage>
        <taxon>Viruses</taxon>
        <taxon>Duplodnaviria</taxon>
        <taxon>Heunggongvirae</taxon>
        <taxon>Uroviricota</taxon>
        <taxon>Caudoviricetes</taxon>
        <taxon>Peduoviridae</taxon>
        <taxon>Maltschvirus</taxon>
        <taxon>Maltschvirus maltsch</taxon>
    </lineage>
</organism>
<evidence type="ECO:0000313" key="1">
    <source>
        <dbReference type="EMBL" id="CAB4240840.1"/>
    </source>
</evidence>
<reference evidence="2" key="1">
    <citation type="submission" date="2020-05" db="EMBL/GenBank/DDBJ databases">
        <authorList>
            <person name="Chiriac C."/>
            <person name="Salcher M."/>
            <person name="Ghai R."/>
            <person name="Kavagutti S V."/>
        </authorList>
    </citation>
    <scope>NUCLEOTIDE SEQUENCE</scope>
</reference>
<gene>
    <name evidence="2" type="ORF">UFOVP228_83</name>
    <name evidence="1" type="ORF">UFOVP47_19</name>
</gene>
<accession>A0A6J7WTV1</accession>
<protein>
    <submittedName>
        <fullName evidence="2">Uncharacterized protein</fullName>
    </submittedName>
</protein>
<sequence length="92" mass="10238">MEATLDVGSLLFSHINERGYSAEELAAQAVNKIIYVGDRSHPLLRDQAQAFKTQIQAVLVDTIKQAMNHDRVTIARRLRDAGHAELVALLKD</sequence>
<name>A0A6J7WTV1_9CAUD</name>
<dbReference type="EMBL" id="LR798273">
    <property type="protein sequence ID" value="CAB5219524.1"/>
    <property type="molecule type" value="Genomic_DNA"/>
</dbReference>
<proteinExistence type="predicted"/>
<evidence type="ECO:0000313" key="2">
    <source>
        <dbReference type="EMBL" id="CAB5219524.1"/>
    </source>
</evidence>
<dbReference type="EMBL" id="LR797820">
    <property type="protein sequence ID" value="CAB4240840.1"/>
    <property type="molecule type" value="Genomic_DNA"/>
</dbReference>